<dbReference type="OrthoDB" id="1668230at2759"/>
<dbReference type="PROSITE" id="PS00108">
    <property type="entry name" value="PROTEIN_KINASE_ST"/>
    <property type="match status" value="1"/>
</dbReference>
<dbReference type="STRING" id="1353952.A0A165E161"/>
<keyword evidence="3" id="KW-0808">Transferase</keyword>
<dbReference type="PANTHER" id="PTHR44329">
    <property type="entry name" value="SERINE/THREONINE-PROTEIN KINASE TNNI3K-RELATED"/>
    <property type="match status" value="1"/>
</dbReference>
<organism evidence="3 4">
    <name type="scientific">Calocera cornea HHB12733</name>
    <dbReference type="NCBI Taxonomy" id="1353952"/>
    <lineage>
        <taxon>Eukaryota</taxon>
        <taxon>Fungi</taxon>
        <taxon>Dikarya</taxon>
        <taxon>Basidiomycota</taxon>
        <taxon>Agaricomycotina</taxon>
        <taxon>Dacrymycetes</taxon>
        <taxon>Dacrymycetales</taxon>
        <taxon>Dacrymycetaceae</taxon>
        <taxon>Calocera</taxon>
    </lineage>
</organism>
<gene>
    <name evidence="3" type="ORF">CALCODRAFT_557259</name>
</gene>
<keyword evidence="4" id="KW-1185">Reference proteome</keyword>
<feature type="compositionally biased region" description="Basic residues" evidence="1">
    <location>
        <begin position="1"/>
        <end position="14"/>
    </location>
</feature>
<proteinExistence type="predicted"/>
<dbReference type="AlphaFoldDB" id="A0A165E161"/>
<evidence type="ECO:0000313" key="4">
    <source>
        <dbReference type="Proteomes" id="UP000076842"/>
    </source>
</evidence>
<evidence type="ECO:0000256" key="1">
    <source>
        <dbReference type="SAM" id="MobiDB-lite"/>
    </source>
</evidence>
<dbReference type="GO" id="GO:0004674">
    <property type="term" value="F:protein serine/threonine kinase activity"/>
    <property type="evidence" value="ECO:0007669"/>
    <property type="project" value="TreeGrafter"/>
</dbReference>
<feature type="compositionally biased region" description="Polar residues" evidence="1">
    <location>
        <begin position="15"/>
        <end position="29"/>
    </location>
</feature>
<dbReference type="EMBL" id="KV424026">
    <property type="protein sequence ID" value="KZT53897.1"/>
    <property type="molecule type" value="Genomic_DNA"/>
</dbReference>
<evidence type="ECO:0000313" key="3">
    <source>
        <dbReference type="EMBL" id="KZT53897.1"/>
    </source>
</evidence>
<dbReference type="InterPro" id="IPR011009">
    <property type="entry name" value="Kinase-like_dom_sf"/>
</dbReference>
<accession>A0A165E161</accession>
<dbReference type="InParanoid" id="A0A165E161"/>
<sequence>MSKKRGTNRNKRPRLSSSDNPKNGGNTAAANKFAVLAAREHPAISEYTDEMDSSKEGSGAYTTEATSSGREAADSSTSDGSVRQSPSKTHWYAKHLDGGTYYVPSGEHEGQDRSLAAANLKFTTDDSLAEDLTPCTMNEDEAAEKEHSKPKVSTPHNREKLISDLIRFGSSFKLKAAIPGDLLQMLAKDEERRSQILEKSQRDSPLATDTKSARPKVKTKKYIPGNVPPYKQKYVPGDIPPFTRSLETVNTVVQKLDLAPLETPSADTSNTLVSDTLSSTASGSLTASVYKHPFFGSTRPKKDNVQLNDDFKLSTHTDLEELSRVASVWPFNGVSYTLPSPEQVCGDPLAALISTAQSALKRSLEVTSTYFIEEEAYEEDELALTALDITSRVQHIEDSPVIHTASSDTRQGWYSWHEDSPWRTKVALKHLRHISASDIRGIKKRFNRELGIWAALSHVNVLPFLGTANLGPSVSHAVCFVSPWMDNGNVKDYLDQNPHVVREALYLHDQKPGLVHGDIKAKNILVDQSGTPLLCDFGLAAYETLDRATTTLATQGTTRWTAPERLAPDQFDLSTSTARTTASDIFSFGMTAYEVISGKLPFDDRNNYHVIFAIVAGQRPTLPSDCNAVLGRLIEDCWRQRRVERPTASQVVDRLSRM</sequence>
<dbReference type="GO" id="GO:0005524">
    <property type="term" value="F:ATP binding"/>
    <property type="evidence" value="ECO:0007669"/>
    <property type="project" value="InterPro"/>
</dbReference>
<keyword evidence="3" id="KW-0418">Kinase</keyword>
<dbReference type="SUPFAM" id="SSF56112">
    <property type="entry name" value="Protein kinase-like (PK-like)"/>
    <property type="match status" value="1"/>
</dbReference>
<evidence type="ECO:0000259" key="2">
    <source>
        <dbReference type="PROSITE" id="PS50011"/>
    </source>
</evidence>
<dbReference type="Gene3D" id="1.10.510.10">
    <property type="entry name" value="Transferase(Phosphotransferase) domain 1"/>
    <property type="match status" value="1"/>
</dbReference>
<reference evidence="3 4" key="1">
    <citation type="journal article" date="2016" name="Mol. Biol. Evol.">
        <title>Comparative Genomics of Early-Diverging Mushroom-Forming Fungi Provides Insights into the Origins of Lignocellulose Decay Capabilities.</title>
        <authorList>
            <person name="Nagy L.G."/>
            <person name="Riley R."/>
            <person name="Tritt A."/>
            <person name="Adam C."/>
            <person name="Daum C."/>
            <person name="Floudas D."/>
            <person name="Sun H."/>
            <person name="Yadav J.S."/>
            <person name="Pangilinan J."/>
            <person name="Larsson K.H."/>
            <person name="Matsuura K."/>
            <person name="Barry K."/>
            <person name="Labutti K."/>
            <person name="Kuo R."/>
            <person name="Ohm R.A."/>
            <person name="Bhattacharya S.S."/>
            <person name="Shirouzu T."/>
            <person name="Yoshinaga Y."/>
            <person name="Martin F.M."/>
            <person name="Grigoriev I.V."/>
            <person name="Hibbett D.S."/>
        </authorList>
    </citation>
    <scope>NUCLEOTIDE SEQUENCE [LARGE SCALE GENOMIC DNA]</scope>
    <source>
        <strain evidence="3 4">HHB12733</strain>
    </source>
</reference>
<feature type="compositionally biased region" description="Polar residues" evidence="1">
    <location>
        <begin position="60"/>
        <end position="88"/>
    </location>
</feature>
<dbReference type="InterPro" id="IPR051681">
    <property type="entry name" value="Ser/Thr_Kinases-Pseudokinases"/>
</dbReference>
<dbReference type="InterPro" id="IPR008271">
    <property type="entry name" value="Ser/Thr_kinase_AS"/>
</dbReference>
<dbReference type="SMART" id="SM00220">
    <property type="entry name" value="S_TKc"/>
    <property type="match status" value="1"/>
</dbReference>
<dbReference type="InterPro" id="IPR001245">
    <property type="entry name" value="Ser-Thr/Tyr_kinase_cat_dom"/>
</dbReference>
<protein>
    <submittedName>
        <fullName evidence="3">Kinase-like protein</fullName>
    </submittedName>
</protein>
<dbReference type="InterPro" id="IPR000719">
    <property type="entry name" value="Prot_kinase_dom"/>
</dbReference>
<dbReference type="PROSITE" id="PS50011">
    <property type="entry name" value="PROTEIN_KINASE_DOM"/>
    <property type="match status" value="1"/>
</dbReference>
<feature type="domain" description="Protein kinase" evidence="2">
    <location>
        <begin position="387"/>
        <end position="658"/>
    </location>
</feature>
<name>A0A165E161_9BASI</name>
<dbReference type="Pfam" id="PF07714">
    <property type="entry name" value="PK_Tyr_Ser-Thr"/>
    <property type="match status" value="1"/>
</dbReference>
<feature type="region of interest" description="Disordered" evidence="1">
    <location>
        <begin position="194"/>
        <end position="225"/>
    </location>
</feature>
<feature type="region of interest" description="Disordered" evidence="1">
    <location>
        <begin position="1"/>
        <end position="91"/>
    </location>
</feature>
<dbReference type="Proteomes" id="UP000076842">
    <property type="component" value="Unassembled WGS sequence"/>
</dbReference>